<comment type="caution">
    <text evidence="3">The sequence shown here is derived from an EMBL/GenBank/DDBJ whole genome shotgun (WGS) entry which is preliminary data.</text>
</comment>
<feature type="domain" description="Heterokaryon incompatibility" evidence="2">
    <location>
        <begin position="348"/>
        <end position="493"/>
    </location>
</feature>
<evidence type="ECO:0000313" key="3">
    <source>
        <dbReference type="EMBL" id="KAK4182411.1"/>
    </source>
</evidence>
<gene>
    <name evidence="3" type="ORF">QBC35DRAFT_510026</name>
</gene>
<reference evidence="3" key="1">
    <citation type="journal article" date="2023" name="Mol. Phylogenet. Evol.">
        <title>Genome-scale phylogeny and comparative genomics of the fungal order Sordariales.</title>
        <authorList>
            <person name="Hensen N."/>
            <person name="Bonometti L."/>
            <person name="Westerberg I."/>
            <person name="Brannstrom I.O."/>
            <person name="Guillou S."/>
            <person name="Cros-Aarteil S."/>
            <person name="Calhoun S."/>
            <person name="Haridas S."/>
            <person name="Kuo A."/>
            <person name="Mondo S."/>
            <person name="Pangilinan J."/>
            <person name="Riley R."/>
            <person name="LaButti K."/>
            <person name="Andreopoulos B."/>
            <person name="Lipzen A."/>
            <person name="Chen C."/>
            <person name="Yan M."/>
            <person name="Daum C."/>
            <person name="Ng V."/>
            <person name="Clum A."/>
            <person name="Steindorff A."/>
            <person name="Ohm R.A."/>
            <person name="Martin F."/>
            <person name="Silar P."/>
            <person name="Natvig D.O."/>
            <person name="Lalanne C."/>
            <person name="Gautier V."/>
            <person name="Ament-Velasquez S.L."/>
            <person name="Kruys A."/>
            <person name="Hutchinson M.I."/>
            <person name="Powell A.J."/>
            <person name="Barry K."/>
            <person name="Miller A.N."/>
            <person name="Grigoriev I.V."/>
            <person name="Debuchy R."/>
            <person name="Gladieux P."/>
            <person name="Hiltunen Thoren M."/>
            <person name="Johannesson H."/>
        </authorList>
    </citation>
    <scope>NUCLEOTIDE SEQUENCE</scope>
    <source>
        <strain evidence="3">PSN309</strain>
    </source>
</reference>
<dbReference type="InterPro" id="IPR010730">
    <property type="entry name" value="HET"/>
</dbReference>
<dbReference type="AlphaFoldDB" id="A0AAN6WIE3"/>
<dbReference type="EMBL" id="MU864664">
    <property type="protein sequence ID" value="KAK4182411.1"/>
    <property type="molecule type" value="Genomic_DNA"/>
</dbReference>
<proteinExistence type="predicted"/>
<dbReference type="Pfam" id="PF06985">
    <property type="entry name" value="HET"/>
    <property type="match status" value="1"/>
</dbReference>
<accession>A0AAN6WIE3</accession>
<protein>
    <recommendedName>
        <fullName evidence="2">Heterokaryon incompatibility domain-containing protein</fullName>
    </recommendedName>
</protein>
<name>A0AAN6WIE3_9PEZI</name>
<dbReference type="Proteomes" id="UP001302126">
    <property type="component" value="Unassembled WGS sequence"/>
</dbReference>
<dbReference type="PANTHER" id="PTHR39596">
    <property type="match status" value="1"/>
</dbReference>
<dbReference type="PANTHER" id="PTHR39596:SF3">
    <property type="entry name" value="HETEROKARYON INCOMPATIBILITY DOMAIN-CONTAINING PROTEIN"/>
    <property type="match status" value="1"/>
</dbReference>
<reference evidence="3" key="2">
    <citation type="submission" date="2023-05" db="EMBL/GenBank/DDBJ databases">
        <authorList>
            <consortium name="Lawrence Berkeley National Laboratory"/>
            <person name="Steindorff A."/>
            <person name="Hensen N."/>
            <person name="Bonometti L."/>
            <person name="Westerberg I."/>
            <person name="Brannstrom I.O."/>
            <person name="Guillou S."/>
            <person name="Cros-Aarteil S."/>
            <person name="Calhoun S."/>
            <person name="Haridas S."/>
            <person name="Kuo A."/>
            <person name="Mondo S."/>
            <person name="Pangilinan J."/>
            <person name="Riley R."/>
            <person name="Labutti K."/>
            <person name="Andreopoulos B."/>
            <person name="Lipzen A."/>
            <person name="Chen C."/>
            <person name="Yanf M."/>
            <person name="Daum C."/>
            <person name="Ng V."/>
            <person name="Clum A."/>
            <person name="Ohm R."/>
            <person name="Martin F."/>
            <person name="Silar P."/>
            <person name="Natvig D."/>
            <person name="Lalanne C."/>
            <person name="Gautier V."/>
            <person name="Ament-Velasquez S.L."/>
            <person name="Kruys A."/>
            <person name="Hutchinson M.I."/>
            <person name="Powell A.J."/>
            <person name="Barry K."/>
            <person name="Miller A.N."/>
            <person name="Grigoriev I.V."/>
            <person name="Debuchy R."/>
            <person name="Gladieux P."/>
            <person name="Thoren M.H."/>
            <person name="Johannesson H."/>
        </authorList>
    </citation>
    <scope>NUCLEOTIDE SEQUENCE</scope>
    <source>
        <strain evidence="3">PSN309</strain>
    </source>
</reference>
<evidence type="ECO:0000313" key="4">
    <source>
        <dbReference type="Proteomes" id="UP001302126"/>
    </source>
</evidence>
<keyword evidence="4" id="KW-1185">Reference proteome</keyword>
<evidence type="ECO:0000256" key="1">
    <source>
        <dbReference type="SAM" id="MobiDB-lite"/>
    </source>
</evidence>
<evidence type="ECO:0000259" key="2">
    <source>
        <dbReference type="Pfam" id="PF06985"/>
    </source>
</evidence>
<feature type="compositionally biased region" description="Basic and acidic residues" evidence="1">
    <location>
        <begin position="720"/>
        <end position="742"/>
    </location>
</feature>
<organism evidence="3 4">
    <name type="scientific">Podospora australis</name>
    <dbReference type="NCBI Taxonomy" id="1536484"/>
    <lineage>
        <taxon>Eukaryota</taxon>
        <taxon>Fungi</taxon>
        <taxon>Dikarya</taxon>
        <taxon>Ascomycota</taxon>
        <taxon>Pezizomycotina</taxon>
        <taxon>Sordariomycetes</taxon>
        <taxon>Sordariomycetidae</taxon>
        <taxon>Sordariales</taxon>
        <taxon>Podosporaceae</taxon>
        <taxon>Podospora</taxon>
    </lineage>
</organism>
<sequence length="933" mass="103961">MEHLALPRDPIRPHPEIGLATAQFTDKEDFLGYPERHCSLLIGNHPHVPTQADALAGRFTASVSSYDILNYFQGWLFFALLSDFLGPLYKHSRYLDVVMKEGDEGGIDKILLSTKNLYEDLAIWRQQGPLSQIKEGDEYHQHLQECLDNVAGAFDAIRSRYPGFVEVFSDEMLCIASLAEALDSAINTAIEHGPVDEMLHRGFPAQASRRWLQKVYSILDTDGDEVRSRMIGAGWCPGDISRMDDVFNTIAGYYYFTNFKPDAQHPDLHKDCPSYGCTLSSLAEPRHMSPDCNCPGMIKFTESSLEEIYEVGDIPCFSIGRLEDGGLGVALSSISIDAESQKDPDNRYVALSHVWSEGMGNPFSNELPLCQLAYVYHWAMCSVQLGEHDDEWVVEKHDPYSTGIKIESKPKVQQINLWVDTMCCPATPGYGKNLCLARMREIYENAYTVLVRSAALESMALKPYLQQKELGIMDVAAQFWLSPWMRRMWTLQEGVLAGMSRSRRGVGDRLVLLFDDGLLSLESIVGMLKQAPPHESALAFDMINKFSELAPFMYKFDGGVDPDQQWGFNAFLIVLSRALKYRSVSVASDELLCLATLLGLRIKEDRSPVPLVGDGERPEDGMCELWRRMEQINQGIPGDIIFSSIPRIDMDGFRWAPRTIVQHAKWGSLAISESSTLKPAKITPLGLRVCFPGVRLSIVDDDDDSEIISRVGNLTVSDIDGQKGVDGEKGGDGKNDADDKVDDPSSRVLLVEIPTGSGEWYSVDLFELPERAKSTEKEALHVRDKIRKGNMALLLSKPASHKCRALLVTVEDGDEDDGQSPSPICARTESLAFLHRLSPGAALISPAIIEYRKRLRATAVENTDSGLQEQIVAELFTESEELKVSLYMEALSKSASATEEDIIKRFITYVGIFEKGGGVYGALMPEDQLWFVD</sequence>
<feature type="region of interest" description="Disordered" evidence="1">
    <location>
        <begin position="719"/>
        <end position="742"/>
    </location>
</feature>